<keyword evidence="7" id="KW-1185">Reference proteome</keyword>
<proteinExistence type="inferred from homology"/>
<reference evidence="6 7" key="1">
    <citation type="submission" date="2015-01" db="EMBL/GenBank/DDBJ databases">
        <title>Draft genome sequence of Rickettsia monacensis strain IrR/Munich.</title>
        <authorList>
            <person name="Felsheim R.F."/>
            <person name="Johnson S.L."/>
            <person name="Kurtti T.J."/>
            <person name="Munderloh U.G."/>
        </authorList>
    </citation>
    <scope>NUCLEOTIDE SEQUENCE [LARGE SCALE GENOMIC DNA]</scope>
    <source>
        <strain evidence="6 7">IrR/Munich</strain>
    </source>
</reference>
<protein>
    <recommendedName>
        <fullName evidence="4">Co-chaperone protein HscB homolog</fullName>
    </recommendedName>
</protein>
<dbReference type="AlphaFoldDB" id="A0A0B7J0V8"/>
<dbReference type="STRING" id="109232.RMONA_00865"/>
<dbReference type="GO" id="GO:0051259">
    <property type="term" value="P:protein complex oligomerization"/>
    <property type="evidence" value="ECO:0007669"/>
    <property type="project" value="InterPro"/>
</dbReference>
<reference evidence="7" key="2">
    <citation type="submission" date="2015-01" db="EMBL/GenBank/DDBJ databases">
        <authorList>
            <person name="Felsheim R."/>
        </authorList>
    </citation>
    <scope>NUCLEOTIDE SEQUENCE [LARGE SCALE GENOMIC DNA]</scope>
    <source>
        <strain evidence="7">IrR/Munich</strain>
    </source>
</reference>
<dbReference type="KEGG" id="rmc:RMONA_00865"/>
<dbReference type="InterPro" id="IPR009073">
    <property type="entry name" value="HscB_oligo_C"/>
</dbReference>
<dbReference type="InterPro" id="IPR001623">
    <property type="entry name" value="DnaJ_domain"/>
</dbReference>
<evidence type="ECO:0000259" key="5">
    <source>
        <dbReference type="PROSITE" id="PS50076"/>
    </source>
</evidence>
<accession>A0A0B7J0V8</accession>
<sequence length="166" mass="19626">MQNYFQLLGLPQEYNIDLKILEKQYFAMQVKYHPDKAKTLQEKEQNLITAAELNNAYSTLKDALKRAEYMLLLQNINLNDEKTRNLLSQLKLSIFWDEMEIIENTILFSDLEKIKDKYELMKKLEIDSLKQAFEEQNLSDATIKTSKLKYIGTLLHKLQEKIKSCK</sequence>
<evidence type="ECO:0000256" key="2">
    <source>
        <dbReference type="ARBA" id="ARBA00023186"/>
    </source>
</evidence>
<feature type="domain" description="J" evidence="5">
    <location>
        <begin position="3"/>
        <end position="73"/>
    </location>
</feature>
<comment type="similarity">
    <text evidence="1 4">Belongs to the HscB family.</text>
</comment>
<dbReference type="InterPro" id="IPR036386">
    <property type="entry name" value="HscB_C_sf"/>
</dbReference>
<keyword evidence="2 4" id="KW-0143">Chaperone</keyword>
<dbReference type="Proteomes" id="UP000018149">
    <property type="component" value="Chromosome I"/>
</dbReference>
<dbReference type="SMART" id="SM00271">
    <property type="entry name" value="DnaJ"/>
    <property type="match status" value="1"/>
</dbReference>
<dbReference type="PROSITE" id="PS50076">
    <property type="entry name" value="DNAJ_2"/>
    <property type="match status" value="1"/>
</dbReference>
<dbReference type="NCBIfam" id="TIGR00714">
    <property type="entry name" value="hscB"/>
    <property type="match status" value="1"/>
</dbReference>
<dbReference type="GO" id="GO:0051087">
    <property type="term" value="F:protein-folding chaperone binding"/>
    <property type="evidence" value="ECO:0007669"/>
    <property type="project" value="InterPro"/>
</dbReference>
<dbReference type="GO" id="GO:0044571">
    <property type="term" value="P:[2Fe-2S] cluster assembly"/>
    <property type="evidence" value="ECO:0007669"/>
    <property type="project" value="InterPro"/>
</dbReference>
<dbReference type="CDD" id="cd06257">
    <property type="entry name" value="DnaJ"/>
    <property type="match status" value="1"/>
</dbReference>
<dbReference type="PANTHER" id="PTHR14021:SF15">
    <property type="entry name" value="IRON-SULFUR CLUSTER CO-CHAPERONE PROTEIN HSCB"/>
    <property type="match status" value="1"/>
</dbReference>
<dbReference type="GO" id="GO:0001671">
    <property type="term" value="F:ATPase activator activity"/>
    <property type="evidence" value="ECO:0007669"/>
    <property type="project" value="InterPro"/>
</dbReference>
<evidence type="ECO:0000256" key="4">
    <source>
        <dbReference type="HAMAP-Rule" id="MF_00682"/>
    </source>
</evidence>
<dbReference type="PANTHER" id="PTHR14021">
    <property type="entry name" value="IRON-SULFUR CLUSTER CO-CHAPERONE PROTEIN HSCB"/>
    <property type="match status" value="1"/>
</dbReference>
<evidence type="ECO:0000256" key="1">
    <source>
        <dbReference type="ARBA" id="ARBA00010476"/>
    </source>
</evidence>
<name>A0A0B7J0V8_9RICK</name>
<dbReference type="InterPro" id="IPR036869">
    <property type="entry name" value="J_dom_sf"/>
</dbReference>
<comment type="subunit">
    <text evidence="4">Interacts with HscA and stimulates its ATPase activity.</text>
</comment>
<comment type="function">
    <text evidence="3 4">Co-chaperone involved in the maturation of iron-sulfur cluster-containing proteins. Seems to help targeting proteins to be folded toward HscA.</text>
</comment>
<dbReference type="HOGENOM" id="CLU_068529_2_0_5"/>
<dbReference type="SUPFAM" id="SSF47144">
    <property type="entry name" value="HSC20 (HSCB), C-terminal oligomerisation domain"/>
    <property type="match status" value="1"/>
</dbReference>
<evidence type="ECO:0000313" key="6">
    <source>
        <dbReference type="EMBL" id="CEO16595.1"/>
    </source>
</evidence>
<dbReference type="Gene3D" id="1.10.287.110">
    <property type="entry name" value="DnaJ domain"/>
    <property type="match status" value="1"/>
</dbReference>
<dbReference type="InterPro" id="IPR004640">
    <property type="entry name" value="HscB"/>
</dbReference>
<dbReference type="RefSeq" id="WP_023507188.1">
    <property type="nucleotide sequence ID" value="NZ_LN794217.1"/>
</dbReference>
<organism evidence="6 7">
    <name type="scientific">Rickettsia monacensis</name>
    <dbReference type="NCBI Taxonomy" id="109232"/>
    <lineage>
        <taxon>Bacteria</taxon>
        <taxon>Pseudomonadati</taxon>
        <taxon>Pseudomonadota</taxon>
        <taxon>Alphaproteobacteria</taxon>
        <taxon>Rickettsiales</taxon>
        <taxon>Rickettsiaceae</taxon>
        <taxon>Rickettsieae</taxon>
        <taxon>Rickettsia</taxon>
        <taxon>spotted fever group</taxon>
    </lineage>
</organism>
<dbReference type="EMBL" id="LN794217">
    <property type="protein sequence ID" value="CEO16595.1"/>
    <property type="molecule type" value="Genomic_DNA"/>
</dbReference>
<dbReference type="HAMAP" id="MF_00682">
    <property type="entry name" value="HscB"/>
    <property type="match status" value="1"/>
</dbReference>
<dbReference type="Pfam" id="PF00226">
    <property type="entry name" value="DnaJ"/>
    <property type="match status" value="1"/>
</dbReference>
<dbReference type="SUPFAM" id="SSF46565">
    <property type="entry name" value="Chaperone J-domain"/>
    <property type="match status" value="1"/>
</dbReference>
<gene>
    <name evidence="4" type="primary">hscB</name>
    <name evidence="6" type="ORF">RMONA_00865</name>
</gene>
<evidence type="ECO:0000256" key="3">
    <source>
        <dbReference type="ARBA" id="ARBA00025596"/>
    </source>
</evidence>
<dbReference type="Pfam" id="PF07743">
    <property type="entry name" value="HSCB_C"/>
    <property type="match status" value="1"/>
</dbReference>
<evidence type="ECO:0000313" key="7">
    <source>
        <dbReference type="Proteomes" id="UP000018149"/>
    </source>
</evidence>
<dbReference type="GO" id="GO:0006457">
    <property type="term" value="P:protein folding"/>
    <property type="evidence" value="ECO:0007669"/>
    <property type="project" value="UniProtKB-UniRule"/>
</dbReference>